<dbReference type="InterPro" id="IPR011009">
    <property type="entry name" value="Kinase-like_dom_sf"/>
</dbReference>
<dbReference type="OrthoDB" id="4177236at2759"/>
<dbReference type="EMBL" id="KV878892">
    <property type="protein sequence ID" value="OJJ86504.1"/>
    <property type="molecule type" value="Genomic_DNA"/>
</dbReference>
<dbReference type="PANTHER" id="PTHR21310:SF58">
    <property type="entry name" value="AMINOGLYCOSIDE PHOSPHOTRANSFERASE DOMAIN-CONTAINING PROTEIN"/>
    <property type="match status" value="1"/>
</dbReference>
<dbReference type="SUPFAM" id="SSF56112">
    <property type="entry name" value="Protein kinase-like (PK-like)"/>
    <property type="match status" value="1"/>
</dbReference>
<proteinExistence type="predicted"/>
<dbReference type="RefSeq" id="XP_022403193.1">
    <property type="nucleotide sequence ID" value="XM_022549636.1"/>
</dbReference>
<dbReference type="PANTHER" id="PTHR21310">
    <property type="entry name" value="AMINOGLYCOSIDE PHOSPHOTRANSFERASE-RELATED-RELATED"/>
    <property type="match status" value="1"/>
</dbReference>
<dbReference type="Proteomes" id="UP000184300">
    <property type="component" value="Unassembled WGS sequence"/>
</dbReference>
<evidence type="ECO:0000313" key="2">
    <source>
        <dbReference type="Proteomes" id="UP000184300"/>
    </source>
</evidence>
<keyword evidence="2" id="KW-1185">Reference proteome</keyword>
<gene>
    <name evidence="1" type="ORF">ASPGLDRAFT_72787</name>
</gene>
<dbReference type="AlphaFoldDB" id="A0A1L9VRI6"/>
<name>A0A1L9VRI6_ASPGL</name>
<dbReference type="VEuPathDB" id="FungiDB:ASPGLDRAFT_72787"/>
<reference evidence="2" key="1">
    <citation type="journal article" date="2017" name="Genome Biol.">
        <title>Comparative genomics reveals high biological diversity and specific adaptations in the industrially and medically important fungal genus Aspergillus.</title>
        <authorList>
            <person name="de Vries R.P."/>
            <person name="Riley R."/>
            <person name="Wiebenga A."/>
            <person name="Aguilar-Osorio G."/>
            <person name="Amillis S."/>
            <person name="Uchima C.A."/>
            <person name="Anderluh G."/>
            <person name="Asadollahi M."/>
            <person name="Askin M."/>
            <person name="Barry K."/>
            <person name="Battaglia E."/>
            <person name="Bayram O."/>
            <person name="Benocci T."/>
            <person name="Braus-Stromeyer S.A."/>
            <person name="Caldana C."/>
            <person name="Canovas D."/>
            <person name="Cerqueira G.C."/>
            <person name="Chen F."/>
            <person name="Chen W."/>
            <person name="Choi C."/>
            <person name="Clum A."/>
            <person name="Dos Santos R.A."/>
            <person name="Damasio A.R."/>
            <person name="Diallinas G."/>
            <person name="Emri T."/>
            <person name="Fekete E."/>
            <person name="Flipphi M."/>
            <person name="Freyberg S."/>
            <person name="Gallo A."/>
            <person name="Gournas C."/>
            <person name="Habgood R."/>
            <person name="Hainaut M."/>
            <person name="Harispe M.L."/>
            <person name="Henrissat B."/>
            <person name="Hilden K.S."/>
            <person name="Hope R."/>
            <person name="Hossain A."/>
            <person name="Karabika E."/>
            <person name="Karaffa L."/>
            <person name="Karanyi Z."/>
            <person name="Krasevec N."/>
            <person name="Kuo A."/>
            <person name="Kusch H."/>
            <person name="LaButti K."/>
            <person name="Lagendijk E.L."/>
            <person name="Lapidus A."/>
            <person name="Levasseur A."/>
            <person name="Lindquist E."/>
            <person name="Lipzen A."/>
            <person name="Logrieco A.F."/>
            <person name="MacCabe A."/>
            <person name="Maekelae M.R."/>
            <person name="Malavazi I."/>
            <person name="Melin P."/>
            <person name="Meyer V."/>
            <person name="Mielnichuk N."/>
            <person name="Miskei M."/>
            <person name="Molnar A.P."/>
            <person name="Mule G."/>
            <person name="Ngan C.Y."/>
            <person name="Orejas M."/>
            <person name="Orosz E."/>
            <person name="Ouedraogo J.P."/>
            <person name="Overkamp K.M."/>
            <person name="Park H.-S."/>
            <person name="Perrone G."/>
            <person name="Piumi F."/>
            <person name="Punt P.J."/>
            <person name="Ram A.F."/>
            <person name="Ramon A."/>
            <person name="Rauscher S."/>
            <person name="Record E."/>
            <person name="Riano-Pachon D.M."/>
            <person name="Robert V."/>
            <person name="Roehrig J."/>
            <person name="Ruller R."/>
            <person name="Salamov A."/>
            <person name="Salih N.S."/>
            <person name="Samson R.A."/>
            <person name="Sandor E."/>
            <person name="Sanguinetti M."/>
            <person name="Schuetze T."/>
            <person name="Sepcic K."/>
            <person name="Shelest E."/>
            <person name="Sherlock G."/>
            <person name="Sophianopoulou V."/>
            <person name="Squina F.M."/>
            <person name="Sun H."/>
            <person name="Susca A."/>
            <person name="Todd R.B."/>
            <person name="Tsang A."/>
            <person name="Unkles S.E."/>
            <person name="van de Wiele N."/>
            <person name="van Rossen-Uffink D."/>
            <person name="Oliveira J.V."/>
            <person name="Vesth T.C."/>
            <person name="Visser J."/>
            <person name="Yu J.-H."/>
            <person name="Zhou M."/>
            <person name="Andersen M.R."/>
            <person name="Archer D.B."/>
            <person name="Baker S.E."/>
            <person name="Benoit I."/>
            <person name="Brakhage A.A."/>
            <person name="Braus G.H."/>
            <person name="Fischer R."/>
            <person name="Frisvad J.C."/>
            <person name="Goldman G.H."/>
            <person name="Houbraken J."/>
            <person name="Oakley B."/>
            <person name="Pocsi I."/>
            <person name="Scazzocchio C."/>
            <person name="Seiboth B."/>
            <person name="vanKuyk P.A."/>
            <person name="Wortman J."/>
            <person name="Dyer P.S."/>
            <person name="Grigoriev I.V."/>
        </authorList>
    </citation>
    <scope>NUCLEOTIDE SEQUENCE [LARGE SCALE GENOMIC DNA]</scope>
    <source>
        <strain evidence="2">CBS 516.65</strain>
    </source>
</reference>
<dbReference type="GeneID" id="34465896"/>
<evidence type="ECO:0000313" key="1">
    <source>
        <dbReference type="EMBL" id="OJJ86504.1"/>
    </source>
</evidence>
<protein>
    <recommendedName>
        <fullName evidence="3">Aminoglycoside phosphotransferase domain-containing protein</fullName>
    </recommendedName>
</protein>
<evidence type="ECO:0008006" key="3">
    <source>
        <dbReference type="Google" id="ProtNLM"/>
    </source>
</evidence>
<organism evidence="1 2">
    <name type="scientific">Aspergillus glaucus CBS 516.65</name>
    <dbReference type="NCBI Taxonomy" id="1160497"/>
    <lineage>
        <taxon>Eukaryota</taxon>
        <taxon>Fungi</taxon>
        <taxon>Dikarya</taxon>
        <taxon>Ascomycota</taxon>
        <taxon>Pezizomycotina</taxon>
        <taxon>Eurotiomycetes</taxon>
        <taxon>Eurotiomycetidae</taxon>
        <taxon>Eurotiales</taxon>
        <taxon>Aspergillaceae</taxon>
        <taxon>Aspergillus</taxon>
        <taxon>Aspergillus subgen. Aspergillus</taxon>
    </lineage>
</organism>
<dbReference type="InterPro" id="IPR051678">
    <property type="entry name" value="AGP_Transferase"/>
</dbReference>
<accession>A0A1L9VRI6</accession>
<dbReference type="STRING" id="1160497.A0A1L9VRI6"/>
<sequence length="219" mass="25196">MYAGDQQALLEQRSDRKLWALQMGSQVIKSSVSIHEFESSNLQYIAKHTTIPVPRVHEIQWDENGTAQASSMDYMPGKRLDKAWLSMTDQQKVTLTHELHGYIQQLRNLKGDYIGAADRGKAVIGNYVFHLDAPFDNERQFNQFLFSRILNTVPNALRYFATSPFREDYEIVFTHGDLVPRDIIEWNSLLGWSRYPSIILPLQYGAEVVAMSYFSITSD</sequence>